<evidence type="ECO:0000313" key="1">
    <source>
        <dbReference type="EMBL" id="PYI39803.1"/>
    </source>
</evidence>
<dbReference type="RefSeq" id="WP_110483976.1">
    <property type="nucleotide sequence ID" value="NZ_QJVC01000002.1"/>
</dbReference>
<dbReference type="EMBL" id="QJVC01000002">
    <property type="protein sequence ID" value="PYI39803.1"/>
    <property type="molecule type" value="Genomic_DNA"/>
</dbReference>
<proteinExistence type="predicted"/>
<accession>A0A2V5IZA3</accession>
<evidence type="ECO:0000313" key="2">
    <source>
        <dbReference type="Proteomes" id="UP000247980"/>
    </source>
</evidence>
<protein>
    <submittedName>
        <fullName evidence="1">Uncharacterized protein</fullName>
    </submittedName>
</protein>
<name>A0A2V5IZA3_9MICC</name>
<dbReference type="Proteomes" id="UP000247980">
    <property type="component" value="Unassembled WGS sequence"/>
</dbReference>
<comment type="caution">
    <text evidence="1">The sequence shown here is derived from an EMBL/GenBank/DDBJ whole genome shotgun (WGS) entry which is preliminary data.</text>
</comment>
<keyword evidence="2" id="KW-1185">Reference proteome</keyword>
<dbReference type="AlphaFoldDB" id="A0A2V5IZA3"/>
<gene>
    <name evidence="1" type="ORF">CVS30_03850</name>
</gene>
<organism evidence="1 2">
    <name type="scientific">Arthrobacter psychrolactophilus</name>
    <dbReference type="NCBI Taxonomy" id="92442"/>
    <lineage>
        <taxon>Bacteria</taxon>
        <taxon>Bacillati</taxon>
        <taxon>Actinomycetota</taxon>
        <taxon>Actinomycetes</taxon>
        <taxon>Micrococcales</taxon>
        <taxon>Micrococcaceae</taxon>
        <taxon>Arthrobacter</taxon>
    </lineage>
</organism>
<reference evidence="1 2" key="1">
    <citation type="submission" date="2018-05" db="EMBL/GenBank/DDBJ databases">
        <title>Genetic diversity of glacier-inhabiting Cryobacterium bacteria in China and description of Cryobacterium mengkeensis sp. nov. and Arthrobacter glacialis sp. nov.</title>
        <authorList>
            <person name="Liu Q."/>
            <person name="Xin Y.-H."/>
        </authorList>
    </citation>
    <scope>NUCLEOTIDE SEQUENCE [LARGE SCALE GENOMIC DNA]</scope>
    <source>
        <strain evidence="1 2">B7</strain>
    </source>
</reference>
<sequence length="145" mass="16361">MKTNDSSFFHWAQSVHGRRDEMDQLLTNPVVCAIIANSSTAKGRLRTPALRLMCGKHWSGVTVSLRIESGRVAFDYAVKAGAIGKDHLQKRSIKGYESVPMIRVMCMECGREQSRQPEWMVKESVQKLADLQSAKSTRPELVFYT</sequence>